<dbReference type="GeneID" id="98175762"/>
<evidence type="ECO:0000313" key="2">
    <source>
        <dbReference type="EMBL" id="GAB1314809.1"/>
    </source>
</evidence>
<feature type="region of interest" description="Disordered" evidence="1">
    <location>
        <begin position="181"/>
        <end position="205"/>
    </location>
</feature>
<dbReference type="PANTHER" id="PTHR35392">
    <property type="entry name" value="ZN(II)2CYS6 TRANSCRIPTION FACTOR (EUROFUNG)-RELATED-RELATED"/>
    <property type="match status" value="1"/>
</dbReference>
<proteinExistence type="predicted"/>
<feature type="compositionally biased region" description="Basic and acidic residues" evidence="1">
    <location>
        <begin position="142"/>
        <end position="152"/>
    </location>
</feature>
<dbReference type="InterPro" id="IPR052973">
    <property type="entry name" value="Fungal_sec-metab_reg_TF"/>
</dbReference>
<comment type="caution">
    <text evidence="2">The sequence shown here is derived from an EMBL/GenBank/DDBJ whole genome shotgun (WGS) entry which is preliminary data.</text>
</comment>
<evidence type="ECO:0000313" key="3">
    <source>
        <dbReference type="Proteomes" id="UP001628179"/>
    </source>
</evidence>
<dbReference type="EMBL" id="BAAFSV010000002">
    <property type="protein sequence ID" value="GAB1314809.1"/>
    <property type="molecule type" value="Genomic_DNA"/>
</dbReference>
<feature type="region of interest" description="Disordered" evidence="1">
    <location>
        <begin position="142"/>
        <end position="161"/>
    </location>
</feature>
<feature type="compositionally biased region" description="Polar residues" evidence="1">
    <location>
        <begin position="639"/>
        <end position="650"/>
    </location>
</feature>
<reference evidence="2 3" key="1">
    <citation type="submission" date="2024-09" db="EMBL/GenBank/DDBJ databases">
        <title>Itraconazole resistance in Madurella fahalii resulting from another homologue of gene encoding cytochrome P450 14-alpha sterol demethylase (CYP51).</title>
        <authorList>
            <person name="Yoshioka I."/>
            <person name="Fahal A.H."/>
            <person name="Kaneko S."/>
            <person name="Yaguchi T."/>
        </authorList>
    </citation>
    <scope>NUCLEOTIDE SEQUENCE [LARGE SCALE GENOMIC DNA]</scope>
    <source>
        <strain evidence="2 3">IFM 68171</strain>
    </source>
</reference>
<protein>
    <submittedName>
        <fullName evidence="2">Zn(2)-C6 fungal-type domain-containing protein</fullName>
    </submittedName>
</protein>
<dbReference type="PANTHER" id="PTHR35392:SF3">
    <property type="entry name" value="ZN(2)-C6 FUNGAL-TYPE DOMAIN-CONTAINING PROTEIN"/>
    <property type="match status" value="1"/>
</dbReference>
<organism evidence="2 3">
    <name type="scientific">Madurella fahalii</name>
    <dbReference type="NCBI Taxonomy" id="1157608"/>
    <lineage>
        <taxon>Eukaryota</taxon>
        <taxon>Fungi</taxon>
        <taxon>Dikarya</taxon>
        <taxon>Ascomycota</taxon>
        <taxon>Pezizomycotina</taxon>
        <taxon>Sordariomycetes</taxon>
        <taxon>Sordariomycetidae</taxon>
        <taxon>Sordariales</taxon>
        <taxon>Sordariales incertae sedis</taxon>
        <taxon>Madurella</taxon>
    </lineage>
</organism>
<accession>A0ABQ0GAR4</accession>
<dbReference type="Proteomes" id="UP001628179">
    <property type="component" value="Unassembled WGS sequence"/>
</dbReference>
<gene>
    <name evidence="2" type="ORF">MFIFM68171_05019</name>
</gene>
<feature type="region of interest" description="Disordered" evidence="1">
    <location>
        <begin position="639"/>
        <end position="666"/>
    </location>
</feature>
<sequence length="666" mass="75005">MWVPSVASPAGLQGAYYQPPAAPTYFSPALFPSPPQALMGSELPSVGHSLDPESCSLYMTGGRSMYAAGPSGDQVTCQFPMHDAKESPPQAVLGHLAAGIVSDISTAAVSPVSPLPHDNMGALDQHRLVELTLPYAGVVKQPRDEERVKNEYSDQSDCDEREAVPAEVDLSGQYVDVAQELANSGSDGEETRDRKKRGRFDEGLRKQTSNTRSIGACLRCHNQRVRCVPNKFDSSPLAPCETCLNVHRDSKKTIHYIPCLRFKVTLVLIYRPGYLELTRRFDHTKVMDVADYPDDRVYDILIDQGLCANPVRLRVRRFVPREGDVLCRRYVDNGVPKEQYIPPFCLADSEKTARQFKEYIYRNALAGLAEAVKTSDDIVKDIFAMIAKHCSSLPDPVKAEGAESRKEAKKNPDQKEFLEKTVTLWFATRHGTGSAWLCGEELLGMSPHSEPNAPLPGRVSVPRMIVAQFDSIRHERIYKKLAPWVFRTLETFLTSCNKEAWFTVFLATFLLLHQTACTCADRYRYTQQNAKKGGADTRYGDLNHPLTHFVEEVQHGAVMLLAHWQYFKRCDLMNFNWDDVADSALMFLEPYQLQFVKNIVSRVKRKFDSIPKIPAEGCWEHELFWISQMFVSQPSRTADWTPPETFSQAKPSVGREAVLSSDKKRN</sequence>
<dbReference type="RefSeq" id="XP_070916540.1">
    <property type="nucleotide sequence ID" value="XM_071060439.1"/>
</dbReference>
<keyword evidence="3" id="KW-1185">Reference proteome</keyword>
<evidence type="ECO:0000256" key="1">
    <source>
        <dbReference type="SAM" id="MobiDB-lite"/>
    </source>
</evidence>
<feature type="compositionally biased region" description="Basic and acidic residues" evidence="1">
    <location>
        <begin position="189"/>
        <end position="205"/>
    </location>
</feature>
<name>A0ABQ0GAR4_9PEZI</name>